<evidence type="ECO:0000256" key="7">
    <source>
        <dbReference type="SAM" id="Phobius"/>
    </source>
</evidence>
<evidence type="ECO:0000256" key="6">
    <source>
        <dbReference type="ARBA" id="ARBA00023136"/>
    </source>
</evidence>
<dbReference type="Proteomes" id="UP000053372">
    <property type="component" value="Unassembled WGS sequence"/>
</dbReference>
<comment type="caution">
    <text evidence="8">The sequence shown here is derived from an EMBL/GenBank/DDBJ whole genome shotgun (WGS) entry which is preliminary data.</text>
</comment>
<dbReference type="GO" id="GO:0012505">
    <property type="term" value="C:endomembrane system"/>
    <property type="evidence" value="ECO:0007669"/>
    <property type="project" value="UniProtKB-SubCell"/>
</dbReference>
<evidence type="ECO:0000313" key="8">
    <source>
        <dbReference type="EMBL" id="KST65889.1"/>
    </source>
</evidence>
<feature type="transmembrane region" description="Helical" evidence="7">
    <location>
        <begin position="147"/>
        <end position="166"/>
    </location>
</feature>
<dbReference type="PANTHER" id="PTHR43337">
    <property type="entry name" value="XANTHINE/URACIL PERMEASE C887.17-RELATED"/>
    <property type="match status" value="1"/>
</dbReference>
<gene>
    <name evidence="8" type="ORF">BC008_23205</name>
</gene>
<feature type="transmembrane region" description="Helical" evidence="7">
    <location>
        <begin position="405"/>
        <end position="434"/>
    </location>
</feature>
<dbReference type="AlphaFoldDB" id="A0A0V7ZN58"/>
<dbReference type="RefSeq" id="WP_058183924.1">
    <property type="nucleotide sequence ID" value="NZ_LMTZ01000102.1"/>
</dbReference>
<keyword evidence="5 7" id="KW-1133">Transmembrane helix</keyword>
<dbReference type="InterPro" id="IPR045018">
    <property type="entry name" value="Azg-like"/>
</dbReference>
<keyword evidence="9" id="KW-1185">Reference proteome</keyword>
<reference evidence="8 9" key="1">
    <citation type="journal article" date="2015" name="Genome Announc.">
        <title>Draft Genome of the Euendolithic (true boring) Cyanobacterium Mastigocoleus testarum strain BC008.</title>
        <authorList>
            <person name="Guida B.S."/>
            <person name="Garcia-Pichel F."/>
        </authorList>
    </citation>
    <scope>NUCLEOTIDE SEQUENCE [LARGE SCALE GENOMIC DNA]</scope>
    <source>
        <strain evidence="8 9">BC008</strain>
    </source>
</reference>
<proteinExistence type="inferred from homology"/>
<comment type="similarity">
    <text evidence="2">Belongs to the nucleobase:cation symporter-2 (NCS2) (TC 2.A.40) family. Azg-like subfamily.</text>
</comment>
<evidence type="ECO:0000256" key="5">
    <source>
        <dbReference type="ARBA" id="ARBA00022989"/>
    </source>
</evidence>
<protein>
    <submittedName>
        <fullName evidence="8">Guanine permease</fullName>
    </submittedName>
</protein>
<evidence type="ECO:0000256" key="1">
    <source>
        <dbReference type="ARBA" id="ARBA00004127"/>
    </source>
</evidence>
<dbReference type="GO" id="GO:0005345">
    <property type="term" value="F:purine nucleobase transmembrane transporter activity"/>
    <property type="evidence" value="ECO:0007669"/>
    <property type="project" value="TreeGrafter"/>
</dbReference>
<dbReference type="OrthoDB" id="9808458at2"/>
<feature type="transmembrane region" description="Helical" evidence="7">
    <location>
        <begin position="272"/>
        <end position="294"/>
    </location>
</feature>
<feature type="transmembrane region" description="Helical" evidence="7">
    <location>
        <begin position="375"/>
        <end position="393"/>
    </location>
</feature>
<feature type="transmembrane region" description="Helical" evidence="7">
    <location>
        <begin position="314"/>
        <end position="336"/>
    </location>
</feature>
<keyword evidence="6 7" id="KW-0472">Membrane</keyword>
<feature type="transmembrane region" description="Helical" evidence="7">
    <location>
        <begin position="115"/>
        <end position="135"/>
    </location>
</feature>
<evidence type="ECO:0000256" key="3">
    <source>
        <dbReference type="ARBA" id="ARBA00022448"/>
    </source>
</evidence>
<dbReference type="Pfam" id="PF00860">
    <property type="entry name" value="Xan_ur_permease"/>
    <property type="match status" value="1"/>
</dbReference>
<feature type="transmembrane region" description="Helical" evidence="7">
    <location>
        <begin position="220"/>
        <end position="239"/>
    </location>
</feature>
<keyword evidence="4 7" id="KW-0812">Transmembrane</keyword>
<dbReference type="GO" id="GO:0005886">
    <property type="term" value="C:plasma membrane"/>
    <property type="evidence" value="ECO:0007669"/>
    <property type="project" value="TreeGrafter"/>
</dbReference>
<organism evidence="8 9">
    <name type="scientific">Mastigocoleus testarum BC008</name>
    <dbReference type="NCBI Taxonomy" id="371196"/>
    <lineage>
        <taxon>Bacteria</taxon>
        <taxon>Bacillati</taxon>
        <taxon>Cyanobacteriota</taxon>
        <taxon>Cyanophyceae</taxon>
        <taxon>Nostocales</taxon>
        <taxon>Hapalosiphonaceae</taxon>
        <taxon>Mastigocoleus</taxon>
    </lineage>
</organism>
<feature type="transmembrane region" description="Helical" evidence="7">
    <location>
        <begin position="68"/>
        <end position="91"/>
    </location>
</feature>
<name>A0A0V7ZN58_9CYAN</name>
<keyword evidence="3" id="KW-0813">Transport</keyword>
<comment type="subcellular location">
    <subcellularLocation>
        <location evidence="1">Endomembrane system</location>
        <topology evidence="1">Multi-pass membrane protein</topology>
    </subcellularLocation>
</comment>
<dbReference type="PANTHER" id="PTHR43337:SF1">
    <property type="entry name" value="XANTHINE_URACIL PERMEASE C887.17-RELATED"/>
    <property type="match status" value="1"/>
</dbReference>
<dbReference type="InterPro" id="IPR006043">
    <property type="entry name" value="NCS2"/>
</dbReference>
<evidence type="ECO:0000256" key="2">
    <source>
        <dbReference type="ARBA" id="ARBA00005697"/>
    </source>
</evidence>
<evidence type="ECO:0000313" key="9">
    <source>
        <dbReference type="Proteomes" id="UP000053372"/>
    </source>
</evidence>
<evidence type="ECO:0000256" key="4">
    <source>
        <dbReference type="ARBA" id="ARBA00022692"/>
    </source>
</evidence>
<feature type="transmembrane region" description="Helical" evidence="7">
    <location>
        <begin position="446"/>
        <end position="464"/>
    </location>
</feature>
<feature type="transmembrane region" description="Helical" evidence="7">
    <location>
        <begin position="31"/>
        <end position="56"/>
    </location>
</feature>
<sequence length="467" mass="50081">MKNFNYLRFQVRNIKIFFKFEDLGTNYPTEILAGITTFITLAYTLVVTPNILSHAIFLSQPGDLFEQLVFATAIVSCISTIFVGCLANYPFALAPGMGLNSLFAFSIVLDLRLDWRLALLAVFIQGLLLIVLSLSNFRNYLIEAIPVSLKHATVAGIGLFIAYIAVSGNPEPPILGAGLIVSSEATKTALGSLKHPVTLTAIFGVILTIALTVRRIKGGMLWGVLLTALLGWILGVARWPQGIIALPNWPVDLFCQALTGFKYFTPKQIGNFIAAIFILLFVTLFDSIGAMVGLGQQAGITEGDGELPRSGRTIFALAVGTIIGSLVGISPVAPYLESAAGISEGGRSGFSSLVVAVLMLLSILFIPLLSAVPSFAIAPVLILVGVLMFGKSVRAINWDAQADAISAFLVILMMPITFSLADGLAVGFIFYPLIKAFQGKAKELKLPLVLISTFSLLYFVLITIQKT</sequence>
<feature type="transmembrane region" description="Helical" evidence="7">
    <location>
        <begin position="196"/>
        <end position="213"/>
    </location>
</feature>
<feature type="transmembrane region" description="Helical" evidence="7">
    <location>
        <begin position="348"/>
        <end position="368"/>
    </location>
</feature>
<accession>A0A0V7ZN58</accession>
<dbReference type="EMBL" id="LMTZ01000102">
    <property type="protein sequence ID" value="KST65889.1"/>
    <property type="molecule type" value="Genomic_DNA"/>
</dbReference>